<proteinExistence type="predicted"/>
<protein>
    <submittedName>
        <fullName evidence="1">Uncharacterized protein</fullName>
    </submittedName>
</protein>
<dbReference type="EMBL" id="JARSFG010000003">
    <property type="protein sequence ID" value="MEC1177192.1"/>
    <property type="molecule type" value="Genomic_DNA"/>
</dbReference>
<keyword evidence="2" id="KW-1185">Reference proteome</keyword>
<reference evidence="1 2" key="1">
    <citation type="submission" date="2023-03" db="EMBL/GenBank/DDBJ databases">
        <title>Bacillus Genome Sequencing.</title>
        <authorList>
            <person name="Dunlap C."/>
        </authorList>
    </citation>
    <scope>NUCLEOTIDE SEQUENCE [LARGE SCALE GENOMIC DNA]</scope>
    <source>
        <strain evidence="1 2">B-59205</strain>
    </source>
</reference>
<sequence>MSILQDQNYEVSRSEVEFKLLRVNEQSVLFEAIFRAGAWPEIAMKINCLKRDFYTLLDNLRLLENTHLSKLEMHDPGIVIYHIPQFGTYYYPSFGPYQIPENEHHEWTPYYELIFMLDAGEKNTQCANWRGPALSLAVTQGQIEAFVASLKKEASDHLWFSPVQYNRS</sequence>
<accession>A0AAW9NL10</accession>
<gene>
    <name evidence="1" type="ORF">P9B03_01735</name>
</gene>
<evidence type="ECO:0000313" key="1">
    <source>
        <dbReference type="EMBL" id="MEC1177192.1"/>
    </source>
</evidence>
<organism evidence="1 2">
    <name type="scientific">Metasolibacillus meyeri</name>
    <dbReference type="NCBI Taxonomy" id="1071052"/>
    <lineage>
        <taxon>Bacteria</taxon>
        <taxon>Bacillati</taxon>
        <taxon>Bacillota</taxon>
        <taxon>Bacilli</taxon>
        <taxon>Bacillales</taxon>
        <taxon>Caryophanaceae</taxon>
        <taxon>Metasolibacillus</taxon>
    </lineage>
</organism>
<name>A0AAW9NL10_9BACL</name>
<evidence type="ECO:0000313" key="2">
    <source>
        <dbReference type="Proteomes" id="UP001344888"/>
    </source>
</evidence>
<comment type="caution">
    <text evidence="1">The sequence shown here is derived from an EMBL/GenBank/DDBJ whole genome shotgun (WGS) entry which is preliminary data.</text>
</comment>
<dbReference type="Proteomes" id="UP001344888">
    <property type="component" value="Unassembled WGS sequence"/>
</dbReference>
<dbReference type="AlphaFoldDB" id="A0AAW9NL10"/>
<dbReference type="RefSeq" id="WP_326121441.1">
    <property type="nucleotide sequence ID" value="NZ_JARSFG010000003.1"/>
</dbReference>